<accession>A0A4Y2FJ54</accession>
<dbReference type="InterPro" id="IPR012337">
    <property type="entry name" value="RNaseH-like_sf"/>
</dbReference>
<dbReference type="GO" id="GO:0004519">
    <property type="term" value="F:endonuclease activity"/>
    <property type="evidence" value="ECO:0007669"/>
    <property type="project" value="UniProtKB-KW"/>
</dbReference>
<evidence type="ECO:0000256" key="8">
    <source>
        <dbReference type="ARBA" id="ARBA00022932"/>
    </source>
</evidence>
<dbReference type="InterPro" id="IPR001584">
    <property type="entry name" value="Integrase_cat-core"/>
</dbReference>
<evidence type="ECO:0000256" key="1">
    <source>
        <dbReference type="ARBA" id="ARBA00022722"/>
    </source>
</evidence>
<dbReference type="Pfam" id="PF25597">
    <property type="entry name" value="SH3_retrovirus"/>
    <property type="match status" value="1"/>
</dbReference>
<evidence type="ECO:0000256" key="9">
    <source>
        <dbReference type="ARBA" id="ARBA00023172"/>
    </source>
</evidence>
<keyword evidence="5" id="KW-0460">Magnesium</keyword>
<evidence type="ECO:0000256" key="6">
    <source>
        <dbReference type="ARBA" id="ARBA00022908"/>
    </source>
</evidence>
<dbReference type="Gene3D" id="3.30.420.10">
    <property type="entry name" value="Ribonuclease H-like superfamily/Ribonuclease H"/>
    <property type="match status" value="1"/>
</dbReference>
<dbReference type="AlphaFoldDB" id="A0A4Y2FJ54"/>
<dbReference type="InterPro" id="IPR039537">
    <property type="entry name" value="Retrotran_Ty1/copia-like"/>
</dbReference>
<evidence type="ECO:0000256" key="2">
    <source>
        <dbReference type="ARBA" id="ARBA00022723"/>
    </source>
</evidence>
<dbReference type="SUPFAM" id="SSF53098">
    <property type="entry name" value="Ribonuclease H-like"/>
    <property type="match status" value="1"/>
</dbReference>
<keyword evidence="6" id="KW-0229">DNA integration</keyword>
<keyword evidence="8" id="KW-0808">Transferase</keyword>
<dbReference type="PANTHER" id="PTHR42648:SF11">
    <property type="entry name" value="TRANSPOSON TY4-P GAG-POL POLYPROTEIN"/>
    <property type="match status" value="1"/>
</dbReference>
<evidence type="ECO:0000256" key="5">
    <source>
        <dbReference type="ARBA" id="ARBA00022842"/>
    </source>
</evidence>
<dbReference type="OrthoDB" id="111050at2759"/>
<keyword evidence="4" id="KW-0378">Hydrolase</keyword>
<dbReference type="EMBL" id="BGPR01000902">
    <property type="protein sequence ID" value="GBM39614.1"/>
    <property type="molecule type" value="Genomic_DNA"/>
</dbReference>
<dbReference type="GO" id="GO:0003887">
    <property type="term" value="F:DNA-directed DNA polymerase activity"/>
    <property type="evidence" value="ECO:0007669"/>
    <property type="project" value="UniProtKB-KW"/>
</dbReference>
<dbReference type="Proteomes" id="UP000499080">
    <property type="component" value="Unassembled WGS sequence"/>
</dbReference>
<organism evidence="11 12">
    <name type="scientific">Araneus ventricosus</name>
    <name type="common">Orbweaver spider</name>
    <name type="synonym">Epeira ventricosa</name>
    <dbReference type="NCBI Taxonomy" id="182803"/>
    <lineage>
        <taxon>Eukaryota</taxon>
        <taxon>Metazoa</taxon>
        <taxon>Ecdysozoa</taxon>
        <taxon>Arthropoda</taxon>
        <taxon>Chelicerata</taxon>
        <taxon>Arachnida</taxon>
        <taxon>Araneae</taxon>
        <taxon>Araneomorphae</taxon>
        <taxon>Entelegynae</taxon>
        <taxon>Araneoidea</taxon>
        <taxon>Araneidae</taxon>
        <taxon>Araneus</taxon>
    </lineage>
</organism>
<keyword evidence="8" id="KW-0239">DNA-directed DNA polymerase</keyword>
<comment type="caution">
    <text evidence="11">The sequence shown here is derived from an EMBL/GenBank/DDBJ whole genome shotgun (WGS) entry which is preliminary data.</text>
</comment>
<sequence>MKMERTSVYIPEQNGIVERFNRTAVEVIRSMLQDSGLKPQFWAEALLAFVHVKNRRVHKLTGNKTPIEIWTSYRPSVRHFRIFGSLAQVYIPSIRCNKLQPKADVGIRIGYGIKTRGYRVWVPTQRRVIETTHVSINEHKNGVKHLYGTLHTYESVDVLTSSENLLDIISETMQEFEKSVEKCKIMKEQEMKPINISSWKRVERP</sequence>
<dbReference type="GO" id="GO:0015074">
    <property type="term" value="P:DNA integration"/>
    <property type="evidence" value="ECO:0007669"/>
    <property type="project" value="UniProtKB-KW"/>
</dbReference>
<evidence type="ECO:0000256" key="4">
    <source>
        <dbReference type="ARBA" id="ARBA00022801"/>
    </source>
</evidence>
<keyword evidence="2" id="KW-0479">Metal-binding</keyword>
<keyword evidence="7" id="KW-0695">RNA-directed DNA polymerase</keyword>
<dbReference type="InterPro" id="IPR036397">
    <property type="entry name" value="RNaseH_sf"/>
</dbReference>
<gene>
    <name evidence="11" type="primary">POLX_489</name>
    <name evidence="11" type="ORF">AVEN_201593_1</name>
</gene>
<feature type="domain" description="Integrase catalytic" evidence="10">
    <location>
        <begin position="1"/>
        <end position="74"/>
    </location>
</feature>
<dbReference type="GO" id="GO:0006310">
    <property type="term" value="P:DNA recombination"/>
    <property type="evidence" value="ECO:0007669"/>
    <property type="project" value="UniProtKB-KW"/>
</dbReference>
<keyword evidence="3" id="KW-0255">Endonuclease</keyword>
<proteinExistence type="predicted"/>
<evidence type="ECO:0000256" key="3">
    <source>
        <dbReference type="ARBA" id="ARBA00022759"/>
    </source>
</evidence>
<dbReference type="PANTHER" id="PTHR42648">
    <property type="entry name" value="TRANSPOSASE, PUTATIVE-RELATED"/>
    <property type="match status" value="1"/>
</dbReference>
<evidence type="ECO:0000313" key="12">
    <source>
        <dbReference type="Proteomes" id="UP000499080"/>
    </source>
</evidence>
<evidence type="ECO:0000313" key="11">
    <source>
        <dbReference type="EMBL" id="GBM39614.1"/>
    </source>
</evidence>
<reference evidence="11 12" key="1">
    <citation type="journal article" date="2019" name="Sci. Rep.">
        <title>Orb-weaving spider Araneus ventricosus genome elucidates the spidroin gene catalogue.</title>
        <authorList>
            <person name="Kono N."/>
            <person name="Nakamura H."/>
            <person name="Ohtoshi R."/>
            <person name="Moran D.A.P."/>
            <person name="Shinohara A."/>
            <person name="Yoshida Y."/>
            <person name="Fujiwara M."/>
            <person name="Mori M."/>
            <person name="Tomita M."/>
            <person name="Arakawa K."/>
        </authorList>
    </citation>
    <scope>NUCLEOTIDE SEQUENCE [LARGE SCALE GENOMIC DNA]</scope>
</reference>
<protein>
    <submittedName>
        <fullName evidence="11">Retrovirus-related Pol polyprotein from transposon TNT 1-94</fullName>
    </submittedName>
</protein>
<evidence type="ECO:0000259" key="10">
    <source>
        <dbReference type="PROSITE" id="PS50994"/>
    </source>
</evidence>
<keyword evidence="8" id="KW-0548">Nucleotidyltransferase</keyword>
<evidence type="ECO:0000256" key="7">
    <source>
        <dbReference type="ARBA" id="ARBA00022918"/>
    </source>
</evidence>
<keyword evidence="12" id="KW-1185">Reference proteome</keyword>
<dbReference type="GO" id="GO:0016787">
    <property type="term" value="F:hydrolase activity"/>
    <property type="evidence" value="ECO:0007669"/>
    <property type="project" value="UniProtKB-KW"/>
</dbReference>
<dbReference type="PROSITE" id="PS50994">
    <property type="entry name" value="INTEGRASE"/>
    <property type="match status" value="1"/>
</dbReference>
<dbReference type="InterPro" id="IPR057670">
    <property type="entry name" value="SH3_retrovirus"/>
</dbReference>
<dbReference type="GO" id="GO:0003964">
    <property type="term" value="F:RNA-directed DNA polymerase activity"/>
    <property type="evidence" value="ECO:0007669"/>
    <property type="project" value="UniProtKB-KW"/>
</dbReference>
<keyword evidence="9" id="KW-0233">DNA recombination</keyword>
<name>A0A4Y2FJ54_ARAVE</name>
<dbReference type="GO" id="GO:0003676">
    <property type="term" value="F:nucleic acid binding"/>
    <property type="evidence" value="ECO:0007669"/>
    <property type="project" value="InterPro"/>
</dbReference>
<dbReference type="GO" id="GO:0046872">
    <property type="term" value="F:metal ion binding"/>
    <property type="evidence" value="ECO:0007669"/>
    <property type="project" value="UniProtKB-KW"/>
</dbReference>
<keyword evidence="1" id="KW-0540">Nuclease</keyword>